<reference evidence="4 5" key="1">
    <citation type="submission" date="2021-04" db="EMBL/GenBank/DDBJ databases">
        <title>Chitinophaga sp. nov., isolated from the rhizosphere soil.</title>
        <authorList>
            <person name="He S."/>
        </authorList>
    </citation>
    <scope>NUCLEOTIDE SEQUENCE [LARGE SCALE GENOMIC DNA]</scope>
    <source>
        <strain evidence="4 5">2R12</strain>
    </source>
</reference>
<sequence length="252" mass="28234">MISKIYITGLLLTLLAISSSAQVVKITDPHFKNALIQNKVDINGDGEIQVSEAQKVTKLYLEAVPFASLEGIKSFTNLVEFGTYQNKIKQVDLQGMKSLKSLYLLDGDIESVNLKGCTNLELLGFTKNHLTSIDLSGLKKLKDLDLSYNRFTRLEIDGYPELKKLLIDDNNINTFSISQCPKLQWLDISTNNIAMALDLTVFPELVFFDASKNHLTSVEIRGLNKLKAFYCLYCSLTNLNLAGTKSLEDLIW</sequence>
<evidence type="ECO:0000313" key="4">
    <source>
        <dbReference type="EMBL" id="MBS0026537.1"/>
    </source>
</evidence>
<evidence type="ECO:0000256" key="1">
    <source>
        <dbReference type="ARBA" id="ARBA00022614"/>
    </source>
</evidence>
<keyword evidence="5" id="KW-1185">Reference proteome</keyword>
<evidence type="ECO:0000256" key="3">
    <source>
        <dbReference type="SAM" id="SignalP"/>
    </source>
</evidence>
<dbReference type="PANTHER" id="PTHR46652:SF8">
    <property type="entry name" value="LEUCINE RICH REPEAT CONTAINING 23"/>
    <property type="match status" value="1"/>
</dbReference>
<keyword evidence="1" id="KW-0433">Leucine-rich repeat</keyword>
<evidence type="ECO:0000256" key="2">
    <source>
        <dbReference type="ARBA" id="ARBA00022737"/>
    </source>
</evidence>
<organism evidence="4 5">
    <name type="scientific">Chitinophaga hostae</name>
    <dbReference type="NCBI Taxonomy" id="2831022"/>
    <lineage>
        <taxon>Bacteria</taxon>
        <taxon>Pseudomonadati</taxon>
        <taxon>Bacteroidota</taxon>
        <taxon>Chitinophagia</taxon>
        <taxon>Chitinophagales</taxon>
        <taxon>Chitinophagaceae</taxon>
        <taxon>Chitinophaga</taxon>
    </lineage>
</organism>
<name>A0ABS5IVZ6_9BACT</name>
<dbReference type="RefSeq" id="WP_211971678.1">
    <property type="nucleotide sequence ID" value="NZ_CBFHAM010000048.1"/>
</dbReference>
<dbReference type="PANTHER" id="PTHR46652">
    <property type="entry name" value="LEUCINE-RICH REPEAT AND IQ DOMAIN-CONTAINING PROTEIN 1-RELATED"/>
    <property type="match status" value="1"/>
</dbReference>
<keyword evidence="2" id="KW-0677">Repeat</keyword>
<accession>A0ABS5IVZ6</accession>
<dbReference type="InterPro" id="IPR032675">
    <property type="entry name" value="LRR_dom_sf"/>
</dbReference>
<dbReference type="Proteomes" id="UP000676386">
    <property type="component" value="Unassembled WGS sequence"/>
</dbReference>
<feature type="chain" id="PRO_5046464851" description="Leucine Rich repeat-containing protein" evidence="3">
    <location>
        <begin position="22"/>
        <end position="252"/>
    </location>
</feature>
<gene>
    <name evidence="4" type="ORF">KE626_04360</name>
</gene>
<protein>
    <recommendedName>
        <fullName evidence="6">Leucine Rich repeat-containing protein</fullName>
    </recommendedName>
</protein>
<dbReference type="Gene3D" id="3.80.10.10">
    <property type="entry name" value="Ribonuclease Inhibitor"/>
    <property type="match status" value="1"/>
</dbReference>
<proteinExistence type="predicted"/>
<feature type="signal peptide" evidence="3">
    <location>
        <begin position="1"/>
        <end position="21"/>
    </location>
</feature>
<evidence type="ECO:0008006" key="6">
    <source>
        <dbReference type="Google" id="ProtNLM"/>
    </source>
</evidence>
<comment type="caution">
    <text evidence="4">The sequence shown here is derived from an EMBL/GenBank/DDBJ whole genome shotgun (WGS) entry which is preliminary data.</text>
</comment>
<evidence type="ECO:0000313" key="5">
    <source>
        <dbReference type="Proteomes" id="UP000676386"/>
    </source>
</evidence>
<keyword evidence="3" id="KW-0732">Signal</keyword>
<dbReference type="InterPro" id="IPR050836">
    <property type="entry name" value="SDS22/Internalin_LRR"/>
</dbReference>
<dbReference type="EMBL" id="JAGTXB010000002">
    <property type="protein sequence ID" value="MBS0026537.1"/>
    <property type="molecule type" value="Genomic_DNA"/>
</dbReference>
<dbReference type="SUPFAM" id="SSF52058">
    <property type="entry name" value="L domain-like"/>
    <property type="match status" value="1"/>
</dbReference>